<comment type="similarity">
    <text evidence="2 8">Belongs to the cytochrome P450 family.</text>
</comment>
<name>A0A922CVZ8_MANSE</name>
<keyword evidence="5 8" id="KW-0560">Oxidoreductase</keyword>
<dbReference type="InterPro" id="IPR001128">
    <property type="entry name" value="Cyt_P450"/>
</dbReference>
<reference evidence="9" key="2">
    <citation type="submission" date="2020-12" db="EMBL/GenBank/DDBJ databases">
        <authorList>
            <person name="Kanost M."/>
        </authorList>
    </citation>
    <scope>NUCLEOTIDE SEQUENCE</scope>
</reference>
<comment type="cofactor">
    <cofactor evidence="1">
        <name>heme</name>
        <dbReference type="ChEBI" id="CHEBI:30413"/>
    </cofactor>
</comment>
<keyword evidence="4 8" id="KW-0479">Metal-binding</keyword>
<evidence type="ECO:0000256" key="8">
    <source>
        <dbReference type="RuleBase" id="RU000461"/>
    </source>
</evidence>
<dbReference type="InterPro" id="IPR017972">
    <property type="entry name" value="Cyt_P450_CS"/>
</dbReference>
<dbReference type="GO" id="GO:0016705">
    <property type="term" value="F:oxidoreductase activity, acting on paired donors, with incorporation or reduction of molecular oxygen"/>
    <property type="evidence" value="ECO:0007669"/>
    <property type="project" value="InterPro"/>
</dbReference>
<evidence type="ECO:0000256" key="7">
    <source>
        <dbReference type="ARBA" id="ARBA00023033"/>
    </source>
</evidence>
<dbReference type="PROSITE" id="PS00086">
    <property type="entry name" value="CYTOCHROME_P450"/>
    <property type="match status" value="1"/>
</dbReference>
<keyword evidence="3 8" id="KW-0349">Heme</keyword>
<evidence type="ECO:0000256" key="2">
    <source>
        <dbReference type="ARBA" id="ARBA00010617"/>
    </source>
</evidence>
<evidence type="ECO:0000313" key="10">
    <source>
        <dbReference type="Proteomes" id="UP000791440"/>
    </source>
</evidence>
<evidence type="ECO:0000256" key="5">
    <source>
        <dbReference type="ARBA" id="ARBA00023002"/>
    </source>
</evidence>
<dbReference type="FunFam" id="1.10.630.10:FF:000006">
    <property type="entry name" value="Cytochrome P450 302a1, mitochondrial"/>
    <property type="match status" value="1"/>
</dbReference>
<evidence type="ECO:0000256" key="6">
    <source>
        <dbReference type="ARBA" id="ARBA00023004"/>
    </source>
</evidence>
<sequence length="520" mass="59631">MYSTKVRILNSQLGILQKQSVRSAAVSSTSIKVEDATVPLKSLKDIPGPPSLPFIGPLHNFLPGGMFYNVKGIELNKKLYEMYGPIVRLDSMLGTDLIIALYDADGAAQILRGQNWMPIRPGFPSLEYYRKNYKHKNEESSKPTGLLTDHLEPWKEFRSAMNPVMMQPKTIRLYANAIDQVAQDMISRMKSTRDENNMLRGKFDIEMNLWALESIAVVALGTRLNCFDPNLAEDSPARRLIQRVNDFFNCVEALDYKPTLFKFTRTSRLKKAIKTYEDLEKRRYVISVSVILEYFIQEAMEQLKKNKGISNDEKGVLEKLLEINEEFAYIMAADMLFAGVDTTTNTMLGALYLLAINPDKQQKLREEVMSKSDKKPYLRACIKESMRLMPIAPGNFRKTTKDFNILGYHIPKDTHILFVHQEMSLNEDYFPRASEFIPERWIVDKDDPLYHGNAHPFAFSPFGFGVRMCIGRRIAELEVETLLARIVENFKVEWFGPPANVVQSALNYVRGPYNYVLKDV</sequence>
<protein>
    <recommendedName>
        <fullName evidence="11">Cytochrome P450</fullName>
    </recommendedName>
</protein>
<dbReference type="PANTHER" id="PTHR24279:SF120">
    <property type="entry name" value="CYTOCHROME P450"/>
    <property type="match status" value="1"/>
</dbReference>
<evidence type="ECO:0000256" key="4">
    <source>
        <dbReference type="ARBA" id="ARBA00022723"/>
    </source>
</evidence>
<evidence type="ECO:0000256" key="3">
    <source>
        <dbReference type="ARBA" id="ARBA00022617"/>
    </source>
</evidence>
<dbReference type="PANTHER" id="PTHR24279">
    <property type="entry name" value="CYTOCHROME P450"/>
    <property type="match status" value="1"/>
</dbReference>
<dbReference type="GO" id="GO:0004497">
    <property type="term" value="F:monooxygenase activity"/>
    <property type="evidence" value="ECO:0007669"/>
    <property type="project" value="UniProtKB-KW"/>
</dbReference>
<accession>A0A922CVZ8</accession>
<dbReference type="CDD" id="cd11054">
    <property type="entry name" value="CYP24A1-like"/>
    <property type="match status" value="1"/>
</dbReference>
<dbReference type="InterPro" id="IPR050479">
    <property type="entry name" value="CYP11_CYP27_families"/>
</dbReference>
<keyword evidence="6 8" id="KW-0408">Iron</keyword>
<proteinExistence type="inferred from homology"/>
<evidence type="ECO:0000313" key="9">
    <source>
        <dbReference type="EMBL" id="KAG6460402.1"/>
    </source>
</evidence>
<keyword evidence="7 8" id="KW-0503">Monooxygenase</keyword>
<gene>
    <name evidence="9" type="ORF">O3G_MSEX011954</name>
</gene>
<comment type="caution">
    <text evidence="9">The sequence shown here is derived from an EMBL/GenBank/DDBJ whole genome shotgun (WGS) entry which is preliminary data.</text>
</comment>
<dbReference type="Proteomes" id="UP000791440">
    <property type="component" value="Unassembled WGS sequence"/>
</dbReference>
<dbReference type="GO" id="GO:0020037">
    <property type="term" value="F:heme binding"/>
    <property type="evidence" value="ECO:0007669"/>
    <property type="project" value="InterPro"/>
</dbReference>
<keyword evidence="10" id="KW-1185">Reference proteome</keyword>
<dbReference type="GO" id="GO:0005506">
    <property type="term" value="F:iron ion binding"/>
    <property type="evidence" value="ECO:0007669"/>
    <property type="project" value="InterPro"/>
</dbReference>
<reference evidence="9" key="1">
    <citation type="journal article" date="2016" name="Insect Biochem. Mol. Biol.">
        <title>Multifaceted biological insights from a draft genome sequence of the tobacco hornworm moth, Manduca sexta.</title>
        <authorList>
            <person name="Kanost M.R."/>
            <person name="Arrese E.L."/>
            <person name="Cao X."/>
            <person name="Chen Y.R."/>
            <person name="Chellapilla S."/>
            <person name="Goldsmith M.R."/>
            <person name="Grosse-Wilde E."/>
            <person name="Heckel D.G."/>
            <person name="Herndon N."/>
            <person name="Jiang H."/>
            <person name="Papanicolaou A."/>
            <person name="Qu J."/>
            <person name="Soulages J.L."/>
            <person name="Vogel H."/>
            <person name="Walters J."/>
            <person name="Waterhouse R.M."/>
            <person name="Ahn S.J."/>
            <person name="Almeida F.C."/>
            <person name="An C."/>
            <person name="Aqrawi P."/>
            <person name="Bretschneider A."/>
            <person name="Bryant W.B."/>
            <person name="Bucks S."/>
            <person name="Chao H."/>
            <person name="Chevignon G."/>
            <person name="Christen J.M."/>
            <person name="Clarke D.F."/>
            <person name="Dittmer N.T."/>
            <person name="Ferguson L.C.F."/>
            <person name="Garavelou S."/>
            <person name="Gordon K.H.J."/>
            <person name="Gunaratna R.T."/>
            <person name="Han Y."/>
            <person name="Hauser F."/>
            <person name="He Y."/>
            <person name="Heidel-Fischer H."/>
            <person name="Hirsh A."/>
            <person name="Hu Y."/>
            <person name="Jiang H."/>
            <person name="Kalra D."/>
            <person name="Klinner C."/>
            <person name="Konig C."/>
            <person name="Kovar C."/>
            <person name="Kroll A.R."/>
            <person name="Kuwar S.S."/>
            <person name="Lee S.L."/>
            <person name="Lehman R."/>
            <person name="Li K."/>
            <person name="Li Z."/>
            <person name="Liang H."/>
            <person name="Lovelace S."/>
            <person name="Lu Z."/>
            <person name="Mansfield J.H."/>
            <person name="McCulloch K.J."/>
            <person name="Mathew T."/>
            <person name="Morton B."/>
            <person name="Muzny D.M."/>
            <person name="Neunemann D."/>
            <person name="Ongeri F."/>
            <person name="Pauchet Y."/>
            <person name="Pu L.L."/>
            <person name="Pyrousis I."/>
            <person name="Rao X.J."/>
            <person name="Redding A."/>
            <person name="Roesel C."/>
            <person name="Sanchez-Gracia A."/>
            <person name="Schaack S."/>
            <person name="Shukla A."/>
            <person name="Tetreau G."/>
            <person name="Wang Y."/>
            <person name="Xiong G.H."/>
            <person name="Traut W."/>
            <person name="Walsh T.K."/>
            <person name="Worley K.C."/>
            <person name="Wu D."/>
            <person name="Wu W."/>
            <person name="Wu Y.Q."/>
            <person name="Zhang X."/>
            <person name="Zou Z."/>
            <person name="Zucker H."/>
            <person name="Briscoe A.D."/>
            <person name="Burmester T."/>
            <person name="Clem R.J."/>
            <person name="Feyereisen R."/>
            <person name="Grimmelikhuijzen C.J.P."/>
            <person name="Hamodrakas S.J."/>
            <person name="Hansson B.S."/>
            <person name="Huguet E."/>
            <person name="Jermiin L.S."/>
            <person name="Lan Q."/>
            <person name="Lehman H.K."/>
            <person name="Lorenzen M."/>
            <person name="Merzendorfer H."/>
            <person name="Michalopoulos I."/>
            <person name="Morton D.B."/>
            <person name="Muthukrishnan S."/>
            <person name="Oakeshott J.G."/>
            <person name="Palmer W."/>
            <person name="Park Y."/>
            <person name="Passarelli A.L."/>
            <person name="Rozas J."/>
            <person name="Schwartz L.M."/>
            <person name="Smith W."/>
            <person name="Southgate A."/>
            <person name="Vilcinskas A."/>
            <person name="Vogt R."/>
            <person name="Wang P."/>
            <person name="Werren J."/>
            <person name="Yu X.Q."/>
            <person name="Zhou J.J."/>
            <person name="Brown S.J."/>
            <person name="Scherer S.E."/>
            <person name="Richards S."/>
            <person name="Blissard G.W."/>
        </authorList>
    </citation>
    <scope>NUCLEOTIDE SEQUENCE</scope>
</reference>
<evidence type="ECO:0000256" key="1">
    <source>
        <dbReference type="ARBA" id="ARBA00001971"/>
    </source>
</evidence>
<dbReference type="EMBL" id="JH668669">
    <property type="protein sequence ID" value="KAG6460402.1"/>
    <property type="molecule type" value="Genomic_DNA"/>
</dbReference>
<organism evidence="9 10">
    <name type="scientific">Manduca sexta</name>
    <name type="common">Tobacco hawkmoth</name>
    <name type="synonym">Tobacco hornworm</name>
    <dbReference type="NCBI Taxonomy" id="7130"/>
    <lineage>
        <taxon>Eukaryota</taxon>
        <taxon>Metazoa</taxon>
        <taxon>Ecdysozoa</taxon>
        <taxon>Arthropoda</taxon>
        <taxon>Hexapoda</taxon>
        <taxon>Insecta</taxon>
        <taxon>Pterygota</taxon>
        <taxon>Neoptera</taxon>
        <taxon>Endopterygota</taxon>
        <taxon>Lepidoptera</taxon>
        <taxon>Glossata</taxon>
        <taxon>Ditrysia</taxon>
        <taxon>Bombycoidea</taxon>
        <taxon>Sphingidae</taxon>
        <taxon>Sphinginae</taxon>
        <taxon>Sphingini</taxon>
        <taxon>Manduca</taxon>
    </lineage>
</organism>
<dbReference type="Pfam" id="PF00067">
    <property type="entry name" value="p450"/>
    <property type="match status" value="1"/>
</dbReference>
<evidence type="ECO:0008006" key="11">
    <source>
        <dbReference type="Google" id="ProtNLM"/>
    </source>
</evidence>
<dbReference type="AlphaFoldDB" id="A0A922CVZ8"/>